<keyword evidence="7" id="KW-0407">Ion channel</keyword>
<accession>A0A812CR07</accession>
<keyword evidence="12" id="KW-1185">Reference proteome</keyword>
<keyword evidence="5" id="KW-0406">Ion transport</keyword>
<keyword evidence="8" id="KW-0175">Coiled coil</keyword>
<evidence type="ECO:0000256" key="1">
    <source>
        <dbReference type="ARBA" id="ARBA00004141"/>
    </source>
</evidence>
<keyword evidence="4 9" id="KW-1133">Transmembrane helix</keyword>
<evidence type="ECO:0000256" key="4">
    <source>
        <dbReference type="ARBA" id="ARBA00022989"/>
    </source>
</evidence>
<protein>
    <submittedName>
        <fullName evidence="11">TRPC6</fullName>
    </submittedName>
</protein>
<comment type="caution">
    <text evidence="11">The sequence shown here is derived from an EMBL/GenBank/DDBJ whole genome shotgun (WGS) entry which is preliminary data.</text>
</comment>
<dbReference type="Proteomes" id="UP000597762">
    <property type="component" value="Unassembled WGS sequence"/>
</dbReference>
<organism evidence="11 12">
    <name type="scientific">Acanthosepion pharaonis</name>
    <name type="common">Pharaoh cuttlefish</name>
    <name type="synonym">Sepia pharaonis</name>
    <dbReference type="NCBI Taxonomy" id="158019"/>
    <lineage>
        <taxon>Eukaryota</taxon>
        <taxon>Metazoa</taxon>
        <taxon>Spiralia</taxon>
        <taxon>Lophotrochozoa</taxon>
        <taxon>Mollusca</taxon>
        <taxon>Cephalopoda</taxon>
        <taxon>Coleoidea</taxon>
        <taxon>Decapodiformes</taxon>
        <taxon>Sepiida</taxon>
        <taxon>Sepiina</taxon>
        <taxon>Sepiidae</taxon>
        <taxon>Acanthosepion</taxon>
    </lineage>
</organism>
<feature type="transmembrane region" description="Helical" evidence="9">
    <location>
        <begin position="233"/>
        <end position="255"/>
    </location>
</feature>
<name>A0A812CR07_ACAPH</name>
<feature type="domain" description="Ion transport" evidence="10">
    <location>
        <begin position="197"/>
        <end position="349"/>
    </location>
</feature>
<dbReference type="GO" id="GO:0051480">
    <property type="term" value="P:regulation of cytosolic calcium ion concentration"/>
    <property type="evidence" value="ECO:0007669"/>
    <property type="project" value="TreeGrafter"/>
</dbReference>
<dbReference type="InterPro" id="IPR002153">
    <property type="entry name" value="TRPC_channel"/>
</dbReference>
<sequence>MLSIPIGMIFIPILSIIYLFTGYYKIEQFLDTPIMRFLSYTTSYVSFLLLMVNSKLTMTRQWSQIACSEIELTTIIFITIVFLWLIGMIWEETKQLYEAGAVNYFSSIWNIVDSCMLSLLLCSAILDLVVGLKLKIIVQERHTTVINAVNVTYSLPICDYNPYSGIGAFCNIHRDYDFIVEWNPVWIPDPEMLSDICFSIGIVLSVSRIAFLMPCNETFGTMLVSFYRTLMDLFKLCGMFGLVILAFTCGIAALYDAMQCQSEAFGSPGGTMGYLVWGMFGMGESNAPDLKDNGAPLHSIVNNMEAKKDTIVAFGYALYGTFIFASTIVLMNLLIAVMANTFQEIQDEQESEWKFSRTELWLTFIEGGCPLPPPFNILPGAKQVKTICHKIFKFCYDNCPKDKDVSVIMDNTDDVKRMDDNESLNYVERKHVLTALVRRYIVQSTKEKLEDNEAGSDDVMRRLIENMGSKLVKKIEELRNNINAVEGDVNNVNSREVEIRKVQEEQTKLAESQIQMAKQIQIQIDQLAIVVKKALEPSAPVAAESDDNFIPKTKI</sequence>
<dbReference type="GO" id="GO:0070679">
    <property type="term" value="F:inositol 1,4,5 trisphosphate binding"/>
    <property type="evidence" value="ECO:0007669"/>
    <property type="project" value="TreeGrafter"/>
</dbReference>
<comment type="subcellular location">
    <subcellularLocation>
        <location evidence="1">Membrane</location>
        <topology evidence="1">Multi-pass membrane protein</topology>
    </subcellularLocation>
</comment>
<evidence type="ECO:0000259" key="10">
    <source>
        <dbReference type="Pfam" id="PF00520"/>
    </source>
</evidence>
<dbReference type="InterPro" id="IPR005821">
    <property type="entry name" value="Ion_trans_dom"/>
</dbReference>
<keyword evidence="6 9" id="KW-0472">Membrane</keyword>
<feature type="transmembrane region" description="Helical" evidence="9">
    <location>
        <begin position="38"/>
        <end position="58"/>
    </location>
</feature>
<evidence type="ECO:0000256" key="6">
    <source>
        <dbReference type="ARBA" id="ARBA00023136"/>
    </source>
</evidence>
<evidence type="ECO:0000256" key="8">
    <source>
        <dbReference type="SAM" id="Coils"/>
    </source>
</evidence>
<evidence type="ECO:0000313" key="12">
    <source>
        <dbReference type="Proteomes" id="UP000597762"/>
    </source>
</evidence>
<gene>
    <name evidence="11" type="ORF">SPHA_39124</name>
</gene>
<evidence type="ECO:0000256" key="5">
    <source>
        <dbReference type="ARBA" id="ARBA00023065"/>
    </source>
</evidence>
<dbReference type="GO" id="GO:0015279">
    <property type="term" value="F:store-operated calcium channel activity"/>
    <property type="evidence" value="ECO:0007669"/>
    <property type="project" value="TreeGrafter"/>
</dbReference>
<feature type="transmembrane region" description="Helical" evidence="9">
    <location>
        <begin position="70"/>
        <end position="90"/>
    </location>
</feature>
<evidence type="ECO:0000256" key="2">
    <source>
        <dbReference type="ARBA" id="ARBA00022448"/>
    </source>
</evidence>
<evidence type="ECO:0000256" key="7">
    <source>
        <dbReference type="ARBA" id="ARBA00023303"/>
    </source>
</evidence>
<dbReference type="PANTHER" id="PTHR10117:SF54">
    <property type="entry name" value="TRANSIENT RECEPTOR POTENTIAL-GAMMA PROTEIN"/>
    <property type="match status" value="1"/>
</dbReference>
<evidence type="ECO:0000256" key="9">
    <source>
        <dbReference type="SAM" id="Phobius"/>
    </source>
</evidence>
<dbReference type="PANTHER" id="PTHR10117">
    <property type="entry name" value="TRANSIENT RECEPTOR POTENTIAL CHANNEL"/>
    <property type="match status" value="1"/>
</dbReference>
<reference evidence="11" key="1">
    <citation type="submission" date="2021-01" db="EMBL/GenBank/DDBJ databases">
        <authorList>
            <person name="Li R."/>
            <person name="Bekaert M."/>
        </authorList>
    </citation>
    <scope>NUCLEOTIDE SEQUENCE</scope>
    <source>
        <strain evidence="11">Farmed</strain>
    </source>
</reference>
<dbReference type="GO" id="GO:0034703">
    <property type="term" value="C:cation channel complex"/>
    <property type="evidence" value="ECO:0007669"/>
    <property type="project" value="TreeGrafter"/>
</dbReference>
<dbReference type="GO" id="GO:0005886">
    <property type="term" value="C:plasma membrane"/>
    <property type="evidence" value="ECO:0007669"/>
    <property type="project" value="TreeGrafter"/>
</dbReference>
<proteinExistence type="predicted"/>
<dbReference type="EMBL" id="CAHIKZ030001802">
    <property type="protein sequence ID" value="CAE1274779.1"/>
    <property type="molecule type" value="Genomic_DNA"/>
</dbReference>
<feature type="transmembrane region" description="Helical" evidence="9">
    <location>
        <begin position="110"/>
        <end position="132"/>
    </location>
</feature>
<dbReference type="Pfam" id="PF00520">
    <property type="entry name" value="Ion_trans"/>
    <property type="match status" value="1"/>
</dbReference>
<feature type="transmembrane region" description="Helical" evidence="9">
    <location>
        <begin position="316"/>
        <end position="339"/>
    </location>
</feature>
<dbReference type="PRINTS" id="PR01097">
    <property type="entry name" value="TRNSRECEPTRP"/>
</dbReference>
<evidence type="ECO:0000313" key="11">
    <source>
        <dbReference type="EMBL" id="CAE1274779.1"/>
    </source>
</evidence>
<feature type="transmembrane region" description="Helical" evidence="9">
    <location>
        <begin position="7"/>
        <end position="26"/>
    </location>
</feature>
<evidence type="ECO:0000256" key="3">
    <source>
        <dbReference type="ARBA" id="ARBA00022692"/>
    </source>
</evidence>
<dbReference type="OrthoDB" id="2373987at2759"/>
<dbReference type="AlphaFoldDB" id="A0A812CR07"/>
<feature type="coiled-coil region" evidence="8">
    <location>
        <begin position="468"/>
        <end position="495"/>
    </location>
</feature>
<keyword evidence="2" id="KW-0813">Transport</keyword>
<keyword evidence="3 9" id="KW-0812">Transmembrane</keyword>